<feature type="transmembrane region" description="Helical" evidence="1">
    <location>
        <begin position="24"/>
        <end position="41"/>
    </location>
</feature>
<keyword evidence="1" id="KW-0472">Membrane</keyword>
<feature type="transmembrane region" description="Helical" evidence="1">
    <location>
        <begin position="78"/>
        <end position="99"/>
    </location>
</feature>
<dbReference type="EMBL" id="CP117411">
    <property type="protein sequence ID" value="WCT75048.1"/>
    <property type="molecule type" value="Genomic_DNA"/>
</dbReference>
<dbReference type="Proteomes" id="UP001220395">
    <property type="component" value="Chromosome"/>
</dbReference>
<gene>
    <name evidence="2" type="ORF">PQ455_07485</name>
</gene>
<protein>
    <recommendedName>
        <fullName evidence="4">Holin</fullName>
    </recommendedName>
</protein>
<accession>A0ABY7TP79</accession>
<evidence type="ECO:0008006" key="4">
    <source>
        <dbReference type="Google" id="ProtNLM"/>
    </source>
</evidence>
<evidence type="ECO:0000313" key="3">
    <source>
        <dbReference type="Proteomes" id="UP001220395"/>
    </source>
</evidence>
<keyword evidence="1" id="KW-0812">Transmembrane</keyword>
<name>A0ABY7TP79_9SPHN</name>
<keyword evidence="1" id="KW-1133">Transmembrane helix</keyword>
<sequence>MNQIAGAGAAATIPVVWSFFGFDFQAGPVIVGVCAVVITRLTITLNSKTRPRIVLDVLVTSLCALLTALWIQAHTLDLLKAGVTGIGIASLGLGVIGIAKSQVGTALRLGIQTALKALAGSDTTKP</sequence>
<keyword evidence="3" id="KW-1185">Reference proteome</keyword>
<proteinExistence type="predicted"/>
<dbReference type="RefSeq" id="WP_273690565.1">
    <property type="nucleotide sequence ID" value="NZ_CP117411.1"/>
</dbReference>
<feature type="transmembrane region" description="Helical" evidence="1">
    <location>
        <begin position="53"/>
        <end position="72"/>
    </location>
</feature>
<evidence type="ECO:0000313" key="2">
    <source>
        <dbReference type="EMBL" id="WCT75048.1"/>
    </source>
</evidence>
<reference evidence="2 3" key="1">
    <citation type="submission" date="2023-02" db="EMBL/GenBank/DDBJ databases">
        <title>Genome sequence of Sphingomonas naphthae.</title>
        <authorList>
            <person name="Kim S."/>
            <person name="Heo J."/>
            <person name="Kwon S.-W."/>
        </authorList>
    </citation>
    <scope>NUCLEOTIDE SEQUENCE [LARGE SCALE GENOMIC DNA]</scope>
    <source>
        <strain evidence="2 3">KACC 18716</strain>
    </source>
</reference>
<organism evidence="2 3">
    <name type="scientific">Sphingomonas naphthae</name>
    <dbReference type="NCBI Taxonomy" id="1813468"/>
    <lineage>
        <taxon>Bacteria</taxon>
        <taxon>Pseudomonadati</taxon>
        <taxon>Pseudomonadota</taxon>
        <taxon>Alphaproteobacteria</taxon>
        <taxon>Sphingomonadales</taxon>
        <taxon>Sphingomonadaceae</taxon>
        <taxon>Sphingomonas</taxon>
    </lineage>
</organism>
<evidence type="ECO:0000256" key="1">
    <source>
        <dbReference type="SAM" id="Phobius"/>
    </source>
</evidence>